<reference evidence="1 2" key="1">
    <citation type="submission" date="2015-09" db="EMBL/GenBank/DDBJ databases">
        <title>Sorangium comparison.</title>
        <authorList>
            <person name="Zaburannyi N."/>
            <person name="Bunk B."/>
            <person name="Overmann J."/>
            <person name="Mueller R."/>
        </authorList>
    </citation>
    <scope>NUCLEOTIDE SEQUENCE [LARGE SCALE GENOMIC DNA]</scope>
    <source>
        <strain evidence="1 2">So ce26</strain>
    </source>
</reference>
<organism evidence="1 2">
    <name type="scientific">Sorangium cellulosum</name>
    <name type="common">Polyangium cellulosum</name>
    <dbReference type="NCBI Taxonomy" id="56"/>
    <lineage>
        <taxon>Bacteria</taxon>
        <taxon>Pseudomonadati</taxon>
        <taxon>Myxococcota</taxon>
        <taxon>Polyangia</taxon>
        <taxon>Polyangiales</taxon>
        <taxon>Polyangiaceae</taxon>
        <taxon>Sorangium</taxon>
    </lineage>
</organism>
<sequence length="141" mass="15309">MDAAAPATSALSWPGPGGAGARVGYAHAVRERDPHHVEIDRQRHVEYRDPSEFDRIAFAMRALDRLRPKRMTVAVYPATSAMRVERGQNLHHGEGGSWAIVGIPPHASREHIAYALAELAGVASVPYAVQSLLAAERNAEI</sequence>
<gene>
    <name evidence="1" type="ORF">SOCE26_077650</name>
</gene>
<proteinExistence type="predicted"/>
<evidence type="ECO:0000313" key="1">
    <source>
        <dbReference type="EMBL" id="AUX46260.1"/>
    </source>
</evidence>
<accession>A0A2L0F3W8</accession>
<evidence type="ECO:0000313" key="2">
    <source>
        <dbReference type="Proteomes" id="UP000238348"/>
    </source>
</evidence>
<dbReference type="EMBL" id="CP012673">
    <property type="protein sequence ID" value="AUX46260.1"/>
    <property type="molecule type" value="Genomic_DNA"/>
</dbReference>
<protein>
    <submittedName>
        <fullName evidence="1">Uncharacterized protein</fullName>
    </submittedName>
</protein>
<dbReference type="AlphaFoldDB" id="A0A2L0F3W8"/>
<name>A0A2L0F3W8_SORCE</name>
<dbReference type="Proteomes" id="UP000238348">
    <property type="component" value="Chromosome"/>
</dbReference>